<dbReference type="SMART" id="SM00471">
    <property type="entry name" value="HDc"/>
    <property type="match status" value="1"/>
</dbReference>
<feature type="domain" description="HD" evidence="1">
    <location>
        <begin position="21"/>
        <end position="124"/>
    </location>
</feature>
<dbReference type="STRING" id="871968.DESME_07380"/>
<dbReference type="RefSeq" id="WP_006715407.1">
    <property type="nucleotide sequence ID" value="NZ_CP007032.1"/>
</dbReference>
<keyword evidence="2" id="KW-0378">Hydrolase</keyword>
<organism evidence="2 3">
    <name type="scientific">Desulfitobacterium metallireducens DSM 15288</name>
    <dbReference type="NCBI Taxonomy" id="871968"/>
    <lineage>
        <taxon>Bacteria</taxon>
        <taxon>Bacillati</taxon>
        <taxon>Bacillota</taxon>
        <taxon>Clostridia</taxon>
        <taxon>Eubacteriales</taxon>
        <taxon>Desulfitobacteriaceae</taxon>
        <taxon>Desulfitobacterium</taxon>
    </lineage>
</organism>
<dbReference type="HOGENOM" id="CLU_117638_0_0_9"/>
<dbReference type="PROSITE" id="PS51831">
    <property type="entry name" value="HD"/>
    <property type="match status" value="1"/>
</dbReference>
<dbReference type="Proteomes" id="UP000010847">
    <property type="component" value="Chromosome"/>
</dbReference>
<dbReference type="AlphaFoldDB" id="W0E805"/>
<dbReference type="PANTHER" id="PTHR33594:SF1">
    <property type="entry name" value="HD_PDEASE DOMAIN-CONTAINING PROTEIN"/>
    <property type="match status" value="1"/>
</dbReference>
<dbReference type="SUPFAM" id="SSF109604">
    <property type="entry name" value="HD-domain/PDEase-like"/>
    <property type="match status" value="1"/>
</dbReference>
<dbReference type="GO" id="GO:0016787">
    <property type="term" value="F:hydrolase activity"/>
    <property type="evidence" value="ECO:0007669"/>
    <property type="project" value="UniProtKB-KW"/>
</dbReference>
<dbReference type="Pfam" id="PF01966">
    <property type="entry name" value="HD"/>
    <property type="match status" value="1"/>
</dbReference>
<evidence type="ECO:0000313" key="3">
    <source>
        <dbReference type="Proteomes" id="UP000010847"/>
    </source>
</evidence>
<dbReference type="PANTHER" id="PTHR33594">
    <property type="entry name" value="SUPERFAMILY HYDROLASE, PUTATIVE (AFU_ORTHOLOGUE AFUA_1G03035)-RELATED"/>
    <property type="match status" value="1"/>
</dbReference>
<accession>W0E805</accession>
<gene>
    <name evidence="2" type="ORF">DESME_07380</name>
</gene>
<sequence>MSQREDILHIFEKSGAHSAWGLKHCTRVYLLSKDLSQHLSLDEEILYIASMLHDTGRYPAYARPNMDHTLRSKGVASNLLQRMAFPSTKIPIVLEAIETHMYYSEPGRSDEAIYLRDADILDNLGNIGLMKLFSLIGHDDLIRTPEDALERARTFAEALPNKVYTKAGRRLAVKRREEMLRFLSGIKRQSSDFAAIL</sequence>
<dbReference type="OrthoDB" id="116313at2"/>
<proteinExistence type="predicted"/>
<dbReference type="eggNOG" id="COG1418">
    <property type="taxonomic scope" value="Bacteria"/>
</dbReference>
<evidence type="ECO:0000313" key="2">
    <source>
        <dbReference type="EMBL" id="AHF06907.1"/>
    </source>
</evidence>
<dbReference type="CDD" id="cd00077">
    <property type="entry name" value="HDc"/>
    <property type="match status" value="1"/>
</dbReference>
<keyword evidence="3" id="KW-1185">Reference proteome</keyword>
<dbReference type="EMBL" id="CP007032">
    <property type="protein sequence ID" value="AHF06907.1"/>
    <property type="molecule type" value="Genomic_DNA"/>
</dbReference>
<dbReference type="KEGG" id="dmt:DESME_07380"/>
<evidence type="ECO:0000259" key="1">
    <source>
        <dbReference type="PROSITE" id="PS51831"/>
    </source>
</evidence>
<dbReference type="Gene3D" id="1.10.3210.10">
    <property type="entry name" value="Hypothetical protein af1432"/>
    <property type="match status" value="1"/>
</dbReference>
<dbReference type="InterPro" id="IPR003607">
    <property type="entry name" value="HD/PDEase_dom"/>
</dbReference>
<protein>
    <submittedName>
        <fullName evidence="2">Phosphohydrolase</fullName>
    </submittedName>
</protein>
<dbReference type="InterPro" id="IPR006674">
    <property type="entry name" value="HD_domain"/>
</dbReference>
<name>W0E805_9FIRM</name>
<reference evidence="2 3" key="1">
    <citation type="submission" date="2013-12" db="EMBL/GenBank/DDBJ databases">
        <authorList>
            <consortium name="DOE Joint Genome Institute"/>
            <person name="Smidt H."/>
            <person name="Huntemann M."/>
            <person name="Han J."/>
            <person name="Chen A."/>
            <person name="Kyrpides N."/>
            <person name="Mavromatis K."/>
            <person name="Markowitz V."/>
            <person name="Palaniappan K."/>
            <person name="Ivanova N."/>
            <person name="Schaumberg A."/>
            <person name="Pati A."/>
            <person name="Liolios K."/>
            <person name="Nordberg H.P."/>
            <person name="Cantor M.N."/>
            <person name="Hua S.X."/>
            <person name="Woyke T."/>
        </authorList>
    </citation>
    <scope>NUCLEOTIDE SEQUENCE [LARGE SCALE GENOMIC DNA]</scope>
    <source>
        <strain evidence="3">DSM 15288</strain>
    </source>
</reference>